<dbReference type="Pfam" id="PF00271">
    <property type="entry name" value="Helicase_C"/>
    <property type="match status" value="1"/>
</dbReference>
<feature type="domain" description="Helicase C-terminal" evidence="14">
    <location>
        <begin position="261"/>
        <end position="412"/>
    </location>
</feature>
<gene>
    <name evidence="16" type="ORF">BJG266_LOCUS29919</name>
    <name evidence="17" type="ORF">QVE165_LOCUS46657</name>
</gene>
<evidence type="ECO:0000256" key="8">
    <source>
        <dbReference type="ARBA" id="ARBA00022884"/>
    </source>
</evidence>
<feature type="domain" description="Helicase ATP-binding" evidence="13">
    <location>
        <begin position="62"/>
        <end position="234"/>
    </location>
</feature>
<dbReference type="PROSITE" id="PS51192">
    <property type="entry name" value="HELICASE_ATP_BIND_1"/>
    <property type="match status" value="1"/>
</dbReference>
<dbReference type="InterPro" id="IPR014014">
    <property type="entry name" value="RNA_helicase_DEAD_Q_motif"/>
</dbReference>
<dbReference type="GO" id="GO:0003723">
    <property type="term" value="F:RNA binding"/>
    <property type="evidence" value="ECO:0007669"/>
    <property type="project" value="UniProtKB-KW"/>
</dbReference>
<comment type="catalytic activity">
    <reaction evidence="10">
        <text>ATP + H2O = ADP + phosphate + H(+)</text>
        <dbReference type="Rhea" id="RHEA:13065"/>
        <dbReference type="ChEBI" id="CHEBI:15377"/>
        <dbReference type="ChEBI" id="CHEBI:15378"/>
        <dbReference type="ChEBI" id="CHEBI:30616"/>
        <dbReference type="ChEBI" id="CHEBI:43474"/>
        <dbReference type="ChEBI" id="CHEBI:456216"/>
        <dbReference type="EC" id="3.6.4.13"/>
    </reaction>
</comment>
<evidence type="ECO:0000256" key="1">
    <source>
        <dbReference type="ARBA" id="ARBA00004604"/>
    </source>
</evidence>
<feature type="region of interest" description="Disordered" evidence="12">
    <location>
        <begin position="544"/>
        <end position="566"/>
    </location>
</feature>
<dbReference type="SMART" id="SM00487">
    <property type="entry name" value="DEXDc"/>
    <property type="match status" value="1"/>
</dbReference>
<feature type="compositionally biased region" description="Polar residues" evidence="12">
    <location>
        <begin position="841"/>
        <end position="863"/>
    </location>
</feature>
<evidence type="ECO:0000259" key="14">
    <source>
        <dbReference type="PROSITE" id="PS51194"/>
    </source>
</evidence>
<comment type="similarity">
    <text evidence="2">Belongs to the DEAD box helicase family. DDX54/DBP10 subfamily.</text>
</comment>
<evidence type="ECO:0000256" key="4">
    <source>
        <dbReference type="ARBA" id="ARBA00022741"/>
    </source>
</evidence>
<keyword evidence="18" id="KW-1185">Reference proteome</keyword>
<sequence length="869" mass="100449">MADEDFNQDLTFDGEMNEKKNRKLKKKSKSGGFQSFGLSAPIFKAIMKRGYKVPTPIQRKAIPVILKNKDVVAMARTGSGKTAAFLIPMFEKLKGHDPNSGPRALILSPTRELALQTLKFTQQIGNLTDLIPTAILGGERIEEQFSNLHAHPDIIIATPGRFMHICIEMDLKLHDVKYVVFDEADRLFEMGFQEQLNDIIKRLPSQRQTLLFSATLSKILAEFAKAGLYEPELIRLDIEMKLNEHLKLIFFHVRHDDKTSLLLHLLRTVIPSDQQIVLFVGTRHHCEYLKELLEQQQQQNLFSAVTIYSTLDHSTRKINLSRYQTGKARVLIVTDIAARGLDIPSLDNVINYHFPSTPKIFLHRVGRVARAGRAGTAYSLICTDEISYLFDVQEFIGKTIKFTTKDDEDNDDDFHLLFGNVPQTIIDEESETIRKLAEINVDLVNLYQVQQNAYQHYIRSRPASTYASVKQMKQYHKEISNMPMHPIFRQNYTVEELTPNPLIQQLKSFRAKNTIFEVNPSAGNTACQIMKRKRAHDERLIFKHDQKEQSLQNNHSDSDDDDHKKTLEVDNLTITIKGANDMNYDDMESPKKKKKKNRREVDKEFFIPYQPPDFKREQGLEIQSFERQTTAAVMDLANDDGTHRKGPMIQKTKWDRKKKKFVTVGQTDAKTKKVKTESGQWIQASYKTDVYVEIFKKYPFNKSIKRISFLIIFDPGAYRGVEIIKKWLNKSKVLDKELPDSRRTKTEDYVNDDEASSAQKKPRQFQQRVTQLMNRQKTQLKSKGQKMPSHSELKKPEQIMKKRTETRKKQSLQKARQMRKGGRTNYKNQRQSSKSKHTKRAPTNTKHAPTNNKRAPAGANQSSKRTRKR</sequence>
<feature type="compositionally biased region" description="Basic and acidic residues" evidence="12">
    <location>
        <begin position="789"/>
        <end position="803"/>
    </location>
</feature>
<name>A0A815WSP0_9BILA</name>
<dbReference type="Pfam" id="PF00270">
    <property type="entry name" value="DEAD"/>
    <property type="match status" value="1"/>
</dbReference>
<dbReference type="InterPro" id="IPR011545">
    <property type="entry name" value="DEAD/DEAH_box_helicase_dom"/>
</dbReference>
<evidence type="ECO:0000256" key="11">
    <source>
        <dbReference type="PROSITE-ProRule" id="PRU00552"/>
    </source>
</evidence>
<dbReference type="InterPro" id="IPR033517">
    <property type="entry name" value="DDX54/DBP10_DEAD-box_helicase"/>
</dbReference>
<keyword evidence="6" id="KW-0347">Helicase</keyword>
<evidence type="ECO:0000313" key="18">
    <source>
        <dbReference type="Proteomes" id="UP000663832"/>
    </source>
</evidence>
<dbReference type="SMART" id="SM00490">
    <property type="entry name" value="HELICc"/>
    <property type="match status" value="1"/>
</dbReference>
<feature type="region of interest" description="Disordered" evidence="12">
    <location>
        <begin position="1"/>
        <end position="30"/>
    </location>
</feature>
<dbReference type="GO" id="GO:0005524">
    <property type="term" value="F:ATP binding"/>
    <property type="evidence" value="ECO:0007669"/>
    <property type="project" value="UniProtKB-KW"/>
</dbReference>
<dbReference type="PANTHER" id="PTHR47959">
    <property type="entry name" value="ATP-DEPENDENT RNA HELICASE RHLE-RELATED"/>
    <property type="match status" value="1"/>
</dbReference>
<evidence type="ECO:0000256" key="9">
    <source>
        <dbReference type="ARBA" id="ARBA00023242"/>
    </source>
</evidence>
<dbReference type="AlphaFoldDB" id="A0A815WSP0"/>
<dbReference type="EMBL" id="CAJNOM010000701">
    <property type="protein sequence ID" value="CAF1545633.1"/>
    <property type="molecule type" value="Genomic_DNA"/>
</dbReference>
<evidence type="ECO:0000313" key="17">
    <source>
        <dbReference type="EMBL" id="CAF1545633.1"/>
    </source>
</evidence>
<evidence type="ECO:0000259" key="15">
    <source>
        <dbReference type="PROSITE" id="PS51195"/>
    </source>
</evidence>
<evidence type="ECO:0000313" key="16">
    <source>
        <dbReference type="EMBL" id="CAF1257166.1"/>
    </source>
</evidence>
<dbReference type="EMBL" id="CAJNOI010000363">
    <property type="protein sequence ID" value="CAF1257166.1"/>
    <property type="molecule type" value="Genomic_DNA"/>
</dbReference>
<keyword evidence="5" id="KW-0378">Hydrolase</keyword>
<dbReference type="GO" id="GO:0005730">
    <property type="term" value="C:nucleolus"/>
    <property type="evidence" value="ECO:0007669"/>
    <property type="project" value="UniProtKB-SubCell"/>
</dbReference>
<evidence type="ECO:0000256" key="10">
    <source>
        <dbReference type="ARBA" id="ARBA00047984"/>
    </source>
</evidence>
<dbReference type="OrthoDB" id="10261375at2759"/>
<dbReference type="SUPFAM" id="SSF52540">
    <property type="entry name" value="P-loop containing nucleoside triphosphate hydrolases"/>
    <property type="match status" value="2"/>
</dbReference>
<evidence type="ECO:0000256" key="7">
    <source>
        <dbReference type="ARBA" id="ARBA00022840"/>
    </source>
</evidence>
<feature type="compositionally biased region" description="Basic residues" evidence="12">
    <location>
        <begin position="804"/>
        <end position="822"/>
    </location>
</feature>
<proteinExistence type="inferred from homology"/>
<evidence type="ECO:0000256" key="6">
    <source>
        <dbReference type="ARBA" id="ARBA00022806"/>
    </source>
</evidence>
<keyword evidence="7" id="KW-0067">ATP-binding</keyword>
<keyword evidence="4" id="KW-0547">Nucleotide-binding</keyword>
<dbReference type="InterPro" id="IPR001650">
    <property type="entry name" value="Helicase_C-like"/>
</dbReference>
<dbReference type="PROSITE" id="PS51195">
    <property type="entry name" value="Q_MOTIF"/>
    <property type="match status" value="1"/>
</dbReference>
<dbReference type="CDD" id="cd17959">
    <property type="entry name" value="DEADc_DDX54"/>
    <property type="match status" value="1"/>
</dbReference>
<feature type="short sequence motif" description="Q motif" evidence="11">
    <location>
        <begin position="31"/>
        <end position="59"/>
    </location>
</feature>
<dbReference type="InterPro" id="IPR012541">
    <property type="entry name" value="DBP10_C"/>
</dbReference>
<comment type="caution">
    <text evidence="17">The sequence shown here is derived from an EMBL/GenBank/DDBJ whole genome shotgun (WGS) entry which is preliminary data.</text>
</comment>
<keyword evidence="9" id="KW-0539">Nucleus</keyword>
<evidence type="ECO:0000259" key="13">
    <source>
        <dbReference type="PROSITE" id="PS51192"/>
    </source>
</evidence>
<dbReference type="InterPro" id="IPR000629">
    <property type="entry name" value="RNA-helicase_DEAD-box_CS"/>
</dbReference>
<dbReference type="GO" id="GO:0016787">
    <property type="term" value="F:hydrolase activity"/>
    <property type="evidence" value="ECO:0007669"/>
    <property type="project" value="UniProtKB-KW"/>
</dbReference>
<dbReference type="Proteomes" id="UP000663832">
    <property type="component" value="Unassembled WGS sequence"/>
</dbReference>
<dbReference type="GO" id="GO:0005829">
    <property type="term" value="C:cytosol"/>
    <property type="evidence" value="ECO:0007669"/>
    <property type="project" value="TreeGrafter"/>
</dbReference>
<feature type="region of interest" description="Disordered" evidence="12">
    <location>
        <begin position="744"/>
        <end position="869"/>
    </location>
</feature>
<feature type="compositionally biased region" description="Polar residues" evidence="12">
    <location>
        <begin position="756"/>
        <end position="777"/>
    </location>
</feature>
<dbReference type="CDD" id="cd18787">
    <property type="entry name" value="SF2_C_DEAD"/>
    <property type="match status" value="1"/>
</dbReference>
<dbReference type="Proteomes" id="UP000663877">
    <property type="component" value="Unassembled WGS sequence"/>
</dbReference>
<reference evidence="17" key="1">
    <citation type="submission" date="2021-02" db="EMBL/GenBank/DDBJ databases">
        <authorList>
            <person name="Nowell W R."/>
        </authorList>
    </citation>
    <scope>NUCLEOTIDE SEQUENCE</scope>
</reference>
<dbReference type="FunFam" id="3.40.50.300:FF:000865">
    <property type="entry name" value="ATP-dependent RNA helicase DDX54"/>
    <property type="match status" value="1"/>
</dbReference>
<organism evidence="17 18">
    <name type="scientific">Adineta steineri</name>
    <dbReference type="NCBI Taxonomy" id="433720"/>
    <lineage>
        <taxon>Eukaryota</taxon>
        <taxon>Metazoa</taxon>
        <taxon>Spiralia</taxon>
        <taxon>Gnathifera</taxon>
        <taxon>Rotifera</taxon>
        <taxon>Eurotatoria</taxon>
        <taxon>Bdelloidea</taxon>
        <taxon>Adinetida</taxon>
        <taxon>Adinetidae</taxon>
        <taxon>Adineta</taxon>
    </lineage>
</organism>
<accession>A0A815WSP0</accession>
<evidence type="ECO:0000256" key="5">
    <source>
        <dbReference type="ARBA" id="ARBA00022801"/>
    </source>
</evidence>
<feature type="compositionally biased region" description="Basic residues" evidence="12">
    <location>
        <begin position="20"/>
        <end position="29"/>
    </location>
</feature>
<evidence type="ECO:0000256" key="2">
    <source>
        <dbReference type="ARBA" id="ARBA00010379"/>
    </source>
</evidence>
<dbReference type="PROSITE" id="PS00039">
    <property type="entry name" value="DEAD_ATP_HELICASE"/>
    <property type="match status" value="1"/>
</dbReference>
<evidence type="ECO:0000256" key="3">
    <source>
        <dbReference type="ARBA" id="ARBA00012552"/>
    </source>
</evidence>
<comment type="subcellular location">
    <subcellularLocation>
        <location evidence="1">Nucleus</location>
        <location evidence="1">Nucleolus</location>
    </subcellularLocation>
</comment>
<dbReference type="Pfam" id="PF08147">
    <property type="entry name" value="DBP10CT"/>
    <property type="match status" value="1"/>
</dbReference>
<keyword evidence="8" id="KW-0694">RNA-binding</keyword>
<dbReference type="PROSITE" id="PS51194">
    <property type="entry name" value="HELICASE_CTER"/>
    <property type="match status" value="1"/>
</dbReference>
<protein>
    <recommendedName>
        <fullName evidence="3">RNA helicase</fullName>
        <ecNumber evidence="3">3.6.4.13</ecNumber>
    </recommendedName>
</protein>
<feature type="region of interest" description="Disordered" evidence="12">
    <location>
        <begin position="581"/>
        <end position="600"/>
    </location>
</feature>
<evidence type="ECO:0000256" key="12">
    <source>
        <dbReference type="SAM" id="MobiDB-lite"/>
    </source>
</evidence>
<dbReference type="InterPro" id="IPR050079">
    <property type="entry name" value="DEAD_box_RNA_helicase"/>
</dbReference>
<dbReference type="InterPro" id="IPR027417">
    <property type="entry name" value="P-loop_NTPase"/>
</dbReference>
<dbReference type="GO" id="GO:0003724">
    <property type="term" value="F:RNA helicase activity"/>
    <property type="evidence" value="ECO:0007669"/>
    <property type="project" value="UniProtKB-EC"/>
</dbReference>
<dbReference type="InterPro" id="IPR014001">
    <property type="entry name" value="Helicase_ATP-bd"/>
</dbReference>
<feature type="domain" description="DEAD-box RNA helicase Q" evidence="15">
    <location>
        <begin position="31"/>
        <end position="59"/>
    </location>
</feature>
<dbReference type="PANTHER" id="PTHR47959:SF8">
    <property type="entry name" value="RNA HELICASE"/>
    <property type="match status" value="1"/>
</dbReference>
<dbReference type="SMART" id="SM01123">
    <property type="entry name" value="DBP10CT"/>
    <property type="match status" value="1"/>
</dbReference>
<dbReference type="EC" id="3.6.4.13" evidence="3"/>
<dbReference type="Gene3D" id="3.40.50.300">
    <property type="entry name" value="P-loop containing nucleotide triphosphate hydrolases"/>
    <property type="match status" value="2"/>
</dbReference>